<dbReference type="EMBL" id="REGN01010113">
    <property type="protein sequence ID" value="RMZ99677.1"/>
    <property type="molecule type" value="Genomic_DNA"/>
</dbReference>
<protein>
    <submittedName>
        <fullName evidence="1">Uncharacterized protein</fullName>
    </submittedName>
</protein>
<dbReference type="Proteomes" id="UP000276133">
    <property type="component" value="Unassembled WGS sequence"/>
</dbReference>
<keyword evidence="2" id="KW-1185">Reference proteome</keyword>
<gene>
    <name evidence="1" type="ORF">BpHYR1_002743</name>
</gene>
<evidence type="ECO:0000313" key="1">
    <source>
        <dbReference type="EMBL" id="RMZ99677.1"/>
    </source>
</evidence>
<sequence length="137" mass="16155">MNACRENLVAYWSRARAEINKTIDPDTNEPKDLVNLNLKKFHTEPIIENDDLLDAHYWNKLGKTIQRVGDYYMVRDGNEKKIVNCQEMNVNNIYNDYKINVTDIERSEVLRMEFLFIPICSCQEHELIIKSRCELSA</sequence>
<reference evidence="1 2" key="1">
    <citation type="journal article" date="2018" name="Sci. Rep.">
        <title>Genomic signatures of local adaptation to the degree of environmental predictability in rotifers.</title>
        <authorList>
            <person name="Franch-Gras L."/>
            <person name="Hahn C."/>
            <person name="Garcia-Roger E.M."/>
            <person name="Carmona M.J."/>
            <person name="Serra M."/>
            <person name="Gomez A."/>
        </authorList>
    </citation>
    <scope>NUCLEOTIDE SEQUENCE [LARGE SCALE GENOMIC DNA]</scope>
    <source>
        <strain evidence="1">HYR1</strain>
    </source>
</reference>
<name>A0A3M7PM05_BRAPC</name>
<dbReference type="AlphaFoldDB" id="A0A3M7PM05"/>
<organism evidence="1 2">
    <name type="scientific">Brachionus plicatilis</name>
    <name type="common">Marine rotifer</name>
    <name type="synonym">Brachionus muelleri</name>
    <dbReference type="NCBI Taxonomy" id="10195"/>
    <lineage>
        <taxon>Eukaryota</taxon>
        <taxon>Metazoa</taxon>
        <taxon>Spiralia</taxon>
        <taxon>Gnathifera</taxon>
        <taxon>Rotifera</taxon>
        <taxon>Eurotatoria</taxon>
        <taxon>Monogononta</taxon>
        <taxon>Pseudotrocha</taxon>
        <taxon>Ploima</taxon>
        <taxon>Brachionidae</taxon>
        <taxon>Brachionus</taxon>
    </lineage>
</organism>
<accession>A0A3M7PM05</accession>
<comment type="caution">
    <text evidence="1">The sequence shown here is derived from an EMBL/GenBank/DDBJ whole genome shotgun (WGS) entry which is preliminary data.</text>
</comment>
<proteinExistence type="predicted"/>
<evidence type="ECO:0000313" key="2">
    <source>
        <dbReference type="Proteomes" id="UP000276133"/>
    </source>
</evidence>